<dbReference type="InterPro" id="IPR013094">
    <property type="entry name" value="AB_hydrolase_3"/>
</dbReference>
<proteinExistence type="inferred from homology"/>
<keyword evidence="7" id="KW-1185">Reference proteome</keyword>
<dbReference type="RefSeq" id="XP_070914918.1">
    <property type="nucleotide sequence ID" value="XM_071058817.1"/>
</dbReference>
<evidence type="ECO:0000256" key="2">
    <source>
        <dbReference type="ARBA" id="ARBA00022801"/>
    </source>
</evidence>
<dbReference type="Pfam" id="PF07859">
    <property type="entry name" value="Abhydrolase_3"/>
    <property type="match status" value="1"/>
</dbReference>
<dbReference type="Gene3D" id="3.40.50.1820">
    <property type="entry name" value="alpha/beta hydrolase"/>
    <property type="match status" value="1"/>
</dbReference>
<dbReference type="Proteomes" id="UP001628179">
    <property type="component" value="Unassembled WGS sequence"/>
</dbReference>
<keyword evidence="4" id="KW-0472">Membrane</keyword>
<feature type="active site" evidence="3">
    <location>
        <position position="223"/>
    </location>
</feature>
<evidence type="ECO:0000313" key="6">
    <source>
        <dbReference type="EMBL" id="GAB1313186.1"/>
    </source>
</evidence>
<dbReference type="PROSITE" id="PS01174">
    <property type="entry name" value="LIPASE_GDXG_SER"/>
    <property type="match status" value="1"/>
</dbReference>
<evidence type="ECO:0000259" key="5">
    <source>
        <dbReference type="Pfam" id="PF07859"/>
    </source>
</evidence>
<keyword evidence="4" id="KW-1133">Transmembrane helix</keyword>
<keyword evidence="2" id="KW-0378">Hydrolase</keyword>
<comment type="caution">
    <text evidence="6">The sequence shown here is derived from an EMBL/GenBank/DDBJ whole genome shotgun (WGS) entry which is preliminary data.</text>
</comment>
<accession>A0ABQ0G603</accession>
<evidence type="ECO:0000256" key="3">
    <source>
        <dbReference type="PROSITE-ProRule" id="PRU10038"/>
    </source>
</evidence>
<dbReference type="GeneID" id="98174140"/>
<feature type="domain" description="Alpha/beta hydrolase fold-3" evidence="5">
    <location>
        <begin position="143"/>
        <end position="360"/>
    </location>
</feature>
<dbReference type="InterPro" id="IPR029058">
    <property type="entry name" value="AB_hydrolase_fold"/>
</dbReference>
<dbReference type="InterPro" id="IPR033140">
    <property type="entry name" value="Lipase_GDXG_put_SER_AS"/>
</dbReference>
<keyword evidence="4" id="KW-0812">Transmembrane</keyword>
<comment type="similarity">
    <text evidence="1">Belongs to the 'GDXG' lipolytic enzyme family.</text>
</comment>
<feature type="transmembrane region" description="Helical" evidence="4">
    <location>
        <begin position="20"/>
        <end position="48"/>
    </location>
</feature>
<sequence>MLTPSVSFPLGSKSDKTRLLLLFTYCYTLLTAPFLLARFALDVFLCLFPWTRPTKEWSLNQAARMRVVRLVLLYWSRLRWGDRLTLYPRGERNRFEVVHPRSPKLYKGALSDAVIKPEAIGTTWTPARPPPPALIRPELTVALHFHGGGFAIGNGRDEDTGYLARTLIQHMGCRFVCTPQYRLSSGGSNGRFPAPVQDALTAYLWLLHEKGIPARQIVLSGDSAGGTIALGLLRYLHEHGAELGIPAPGAVALWSPWVDVAAALHQDMRHSPNYRTDYLNKGFGQWGAASVSGYGAVDPSGPYLSPLHHPFQPPVAGLPMFVHGGDREVLWDDIQFVAQRYGDTGWKVHLDGSRHCPHDILLLGSRIGFEREAEAAAREAREFLLATTDMKLR</sequence>
<name>A0ABQ0G603_9PEZI</name>
<dbReference type="InterPro" id="IPR050300">
    <property type="entry name" value="GDXG_lipolytic_enzyme"/>
</dbReference>
<evidence type="ECO:0000256" key="1">
    <source>
        <dbReference type="ARBA" id="ARBA00010515"/>
    </source>
</evidence>
<evidence type="ECO:0000256" key="4">
    <source>
        <dbReference type="SAM" id="Phobius"/>
    </source>
</evidence>
<dbReference type="SUPFAM" id="SSF53474">
    <property type="entry name" value="alpha/beta-Hydrolases"/>
    <property type="match status" value="1"/>
</dbReference>
<dbReference type="PANTHER" id="PTHR48081:SF8">
    <property type="entry name" value="ALPHA_BETA HYDROLASE FOLD-3 DOMAIN-CONTAINING PROTEIN-RELATED"/>
    <property type="match status" value="1"/>
</dbReference>
<dbReference type="PANTHER" id="PTHR48081">
    <property type="entry name" value="AB HYDROLASE SUPERFAMILY PROTEIN C4A8.06C"/>
    <property type="match status" value="1"/>
</dbReference>
<protein>
    <submittedName>
        <fullName evidence="6">Moproductrpene epsilon-lactone hydrolase-like protein</fullName>
    </submittedName>
</protein>
<gene>
    <name evidence="6" type="ORF">MFIFM68171_03396</name>
</gene>
<evidence type="ECO:0000313" key="7">
    <source>
        <dbReference type="Proteomes" id="UP001628179"/>
    </source>
</evidence>
<organism evidence="6 7">
    <name type="scientific">Madurella fahalii</name>
    <dbReference type="NCBI Taxonomy" id="1157608"/>
    <lineage>
        <taxon>Eukaryota</taxon>
        <taxon>Fungi</taxon>
        <taxon>Dikarya</taxon>
        <taxon>Ascomycota</taxon>
        <taxon>Pezizomycotina</taxon>
        <taxon>Sordariomycetes</taxon>
        <taxon>Sordariomycetidae</taxon>
        <taxon>Sordariales</taxon>
        <taxon>Sordariales incertae sedis</taxon>
        <taxon>Madurella</taxon>
    </lineage>
</organism>
<reference evidence="6 7" key="1">
    <citation type="submission" date="2024-09" db="EMBL/GenBank/DDBJ databases">
        <title>Itraconazole resistance in Madurella fahalii resulting from another homologue of gene encoding cytochrome P450 14-alpha sterol demethylase (CYP51).</title>
        <authorList>
            <person name="Yoshioka I."/>
            <person name="Fahal A.H."/>
            <person name="Kaneko S."/>
            <person name="Yaguchi T."/>
        </authorList>
    </citation>
    <scope>NUCLEOTIDE SEQUENCE [LARGE SCALE GENOMIC DNA]</scope>
    <source>
        <strain evidence="6 7">IFM 68171</strain>
    </source>
</reference>
<dbReference type="EMBL" id="BAAFSV010000002">
    <property type="protein sequence ID" value="GAB1313186.1"/>
    <property type="molecule type" value="Genomic_DNA"/>
</dbReference>